<dbReference type="EMBL" id="CM042884">
    <property type="protein sequence ID" value="KAI4370560.1"/>
    <property type="molecule type" value="Genomic_DNA"/>
</dbReference>
<keyword evidence="2" id="KW-1185">Reference proteome</keyword>
<organism evidence="1 2">
    <name type="scientific">Melastoma candidum</name>
    <dbReference type="NCBI Taxonomy" id="119954"/>
    <lineage>
        <taxon>Eukaryota</taxon>
        <taxon>Viridiplantae</taxon>
        <taxon>Streptophyta</taxon>
        <taxon>Embryophyta</taxon>
        <taxon>Tracheophyta</taxon>
        <taxon>Spermatophyta</taxon>
        <taxon>Magnoliopsida</taxon>
        <taxon>eudicotyledons</taxon>
        <taxon>Gunneridae</taxon>
        <taxon>Pentapetalae</taxon>
        <taxon>rosids</taxon>
        <taxon>malvids</taxon>
        <taxon>Myrtales</taxon>
        <taxon>Melastomataceae</taxon>
        <taxon>Melastomatoideae</taxon>
        <taxon>Melastomateae</taxon>
        <taxon>Melastoma</taxon>
    </lineage>
</organism>
<evidence type="ECO:0000313" key="1">
    <source>
        <dbReference type="EMBL" id="KAI4370560.1"/>
    </source>
</evidence>
<name>A0ACB9QV74_9MYRT</name>
<evidence type="ECO:0000313" key="2">
    <source>
        <dbReference type="Proteomes" id="UP001057402"/>
    </source>
</evidence>
<accession>A0ACB9QV74</accession>
<protein>
    <submittedName>
        <fullName evidence="1">Uncharacterized protein</fullName>
    </submittedName>
</protein>
<gene>
    <name evidence="1" type="ORF">MLD38_018903</name>
</gene>
<comment type="caution">
    <text evidence="1">The sequence shown here is derived from an EMBL/GenBank/DDBJ whole genome shotgun (WGS) entry which is preliminary data.</text>
</comment>
<dbReference type="Proteomes" id="UP001057402">
    <property type="component" value="Chromosome 5"/>
</dbReference>
<proteinExistence type="predicted"/>
<reference evidence="2" key="1">
    <citation type="journal article" date="2023" name="Front. Plant Sci.">
        <title>Chromosomal-level genome assembly of Melastoma candidum provides insights into trichome evolution.</title>
        <authorList>
            <person name="Zhong Y."/>
            <person name="Wu W."/>
            <person name="Sun C."/>
            <person name="Zou P."/>
            <person name="Liu Y."/>
            <person name="Dai S."/>
            <person name="Zhou R."/>
        </authorList>
    </citation>
    <scope>NUCLEOTIDE SEQUENCE [LARGE SCALE GENOMIC DNA]</scope>
</reference>
<sequence length="120" mass="13267">MKFGTLVEMSIVFVSSPQQNNTRSPWFQTLLNEMLTHLERRRKDKECRCAWLEFIEPLLNAAGSGLANLPSAGRSRSVEGSSVDGGSGDNTLPMKTRGNLLIMQIQQFLIVIPGNNCGSR</sequence>